<dbReference type="RefSeq" id="WP_034776375.1">
    <property type="nucleotide sequence ID" value="NZ_JPER01000005.1"/>
</dbReference>
<dbReference type="GO" id="GO:0032259">
    <property type="term" value="P:methylation"/>
    <property type="evidence" value="ECO:0007669"/>
    <property type="project" value="UniProtKB-KW"/>
</dbReference>
<feature type="active site" evidence="6">
    <location>
        <position position="341"/>
    </location>
</feature>
<dbReference type="NCBIfam" id="NF008686">
    <property type="entry name" value="PRK11705.1"/>
    <property type="match status" value="1"/>
</dbReference>
<comment type="caution">
    <text evidence="7">The sequence shown here is derived from an EMBL/GenBank/DDBJ whole genome shotgun (WGS) entry which is preliminary data.</text>
</comment>
<dbReference type="GO" id="GO:0008825">
    <property type="term" value="F:cyclopropane-fatty-acyl-phospholipid synthase activity"/>
    <property type="evidence" value="ECO:0007669"/>
    <property type="project" value="UniProtKB-EC"/>
</dbReference>
<comment type="similarity">
    <text evidence="1">Belongs to the CFA/CMAS family.</text>
</comment>
<dbReference type="PIRSF" id="PIRSF003085">
    <property type="entry name" value="CMAS"/>
    <property type="match status" value="1"/>
</dbReference>
<dbReference type="eggNOG" id="COG2230">
    <property type="taxonomic scope" value="Bacteria"/>
</dbReference>
<dbReference type="Proteomes" id="UP000054363">
    <property type="component" value="Unassembled WGS sequence"/>
</dbReference>
<name>A0A094ITI1_9GAMM</name>
<dbReference type="Pfam" id="PF02353">
    <property type="entry name" value="CMAS"/>
    <property type="match status" value="1"/>
</dbReference>
<dbReference type="Gene3D" id="3.40.50.150">
    <property type="entry name" value="Vaccinia Virus protein VP39"/>
    <property type="match status" value="1"/>
</dbReference>
<evidence type="ECO:0000256" key="2">
    <source>
        <dbReference type="ARBA" id="ARBA00022603"/>
    </source>
</evidence>
<evidence type="ECO:0000256" key="4">
    <source>
        <dbReference type="ARBA" id="ARBA00022691"/>
    </source>
</evidence>
<dbReference type="OrthoDB" id="9782855at2"/>
<proteinExistence type="inferred from homology"/>
<evidence type="ECO:0000256" key="6">
    <source>
        <dbReference type="PIRSR" id="PIRSR003085-1"/>
    </source>
</evidence>
<dbReference type="SUPFAM" id="SSF53335">
    <property type="entry name" value="S-adenosyl-L-methionine-dependent methyltransferases"/>
    <property type="match status" value="1"/>
</dbReference>
<keyword evidence="4" id="KW-0949">S-adenosyl-L-methionine</keyword>
<evidence type="ECO:0000313" key="7">
    <source>
        <dbReference type="EMBL" id="KFZ30427.1"/>
    </source>
</evidence>
<reference evidence="7 8" key="1">
    <citation type="submission" date="2014-06" db="EMBL/GenBank/DDBJ databases">
        <title>The draft genome sequence of Idiomarina salinarum ISL-52.</title>
        <authorList>
            <person name="Du J."/>
            <person name="Shao Z."/>
        </authorList>
    </citation>
    <scope>NUCLEOTIDE SEQUENCE [LARGE SCALE GENOMIC DNA]</scope>
    <source>
        <strain evidence="7 8">ISL-52</strain>
    </source>
</reference>
<dbReference type="PANTHER" id="PTHR43667">
    <property type="entry name" value="CYCLOPROPANE-FATTY-ACYL-PHOSPHOLIPID SYNTHASE"/>
    <property type="match status" value="1"/>
</dbReference>
<dbReference type="AlphaFoldDB" id="A0A094ITI1"/>
<dbReference type="CDD" id="cd02440">
    <property type="entry name" value="AdoMet_MTases"/>
    <property type="match status" value="1"/>
</dbReference>
<evidence type="ECO:0000256" key="1">
    <source>
        <dbReference type="ARBA" id="ARBA00010815"/>
    </source>
</evidence>
<keyword evidence="3 7" id="KW-0808">Transferase</keyword>
<gene>
    <name evidence="7" type="ORF">IDSA_10215</name>
</gene>
<dbReference type="STRING" id="435908.IDSA_10215"/>
<evidence type="ECO:0000313" key="8">
    <source>
        <dbReference type="Proteomes" id="UP000054363"/>
    </source>
</evidence>
<evidence type="ECO:0000256" key="3">
    <source>
        <dbReference type="ARBA" id="ARBA00022679"/>
    </source>
</evidence>
<accession>A0A094ITI1</accession>
<dbReference type="GO" id="GO:0008610">
    <property type="term" value="P:lipid biosynthetic process"/>
    <property type="evidence" value="ECO:0007669"/>
    <property type="project" value="InterPro"/>
</dbReference>
<keyword evidence="2 7" id="KW-0489">Methyltransferase</keyword>
<dbReference type="EMBL" id="JPER01000005">
    <property type="protein sequence ID" value="KFZ30427.1"/>
    <property type="molecule type" value="Genomic_DNA"/>
</dbReference>
<dbReference type="PANTHER" id="PTHR43667:SF1">
    <property type="entry name" value="CYCLOPROPANE-FATTY-ACYL-PHOSPHOLIPID SYNTHASE"/>
    <property type="match status" value="1"/>
</dbReference>
<dbReference type="EC" id="2.1.1.79" evidence="7"/>
<keyword evidence="5" id="KW-0443">Lipid metabolism</keyword>
<dbReference type="InterPro" id="IPR003333">
    <property type="entry name" value="CMAS"/>
</dbReference>
<protein>
    <submittedName>
        <fullName evidence="7">Cyclopropane fatty acyl phospholipid synthase</fullName>
        <ecNumber evidence="7">2.1.1.79</ecNumber>
    </submittedName>
</protein>
<keyword evidence="8" id="KW-1185">Reference proteome</keyword>
<dbReference type="InterPro" id="IPR050723">
    <property type="entry name" value="CFA/CMAS"/>
</dbReference>
<dbReference type="InterPro" id="IPR029063">
    <property type="entry name" value="SAM-dependent_MTases_sf"/>
</dbReference>
<sequence>MSQAKIFIQELLQEADIEINGHRPWDIQVHDDGFFNDVLARGNLALGEAYMAGEWDCEQLDEFFHRLLSARIGDKIKPSRLLWHHLKSRFLNLQNTRRAWKVGEHHYDIGNRLYQQMLDKRMVYTCGYWNHAQNLDQAQRNKLELTCQKLQLQPGMKILDIGCGWGSFMKYAAENYGVECVGVTISKEQVRLGEELCKGLPVEFRLQDYRDLNEKFDAIVSLGMFEHVGQRNYKDYFKVVERCLRDDGLFLLHTIGRNRDVRGTDPWISKYIFPNGELPCLAHIDDVSRDLVCAEDVHNFGADYDPTLMDWYRNFEANWPKLEGEYDMTFFRMWRYYLLSCAGAFRARDLQLWQWVFSKRGVTGGYHRPRLDSDAADAQAL</sequence>
<organism evidence="7 8">
    <name type="scientific">Pseudidiomarina salinarum</name>
    <dbReference type="NCBI Taxonomy" id="435908"/>
    <lineage>
        <taxon>Bacteria</taxon>
        <taxon>Pseudomonadati</taxon>
        <taxon>Pseudomonadota</taxon>
        <taxon>Gammaproteobacteria</taxon>
        <taxon>Alteromonadales</taxon>
        <taxon>Idiomarinaceae</taxon>
        <taxon>Pseudidiomarina</taxon>
    </lineage>
</organism>
<evidence type="ECO:0000256" key="5">
    <source>
        <dbReference type="ARBA" id="ARBA00023098"/>
    </source>
</evidence>